<keyword evidence="3 9" id="KW-1003">Cell membrane</keyword>
<keyword evidence="6 9" id="KW-1133">Transmembrane helix</keyword>
<proteinExistence type="inferred from homology"/>
<dbReference type="GO" id="GO:0005886">
    <property type="term" value="C:plasma membrane"/>
    <property type="evidence" value="ECO:0007669"/>
    <property type="project" value="UniProtKB-SubCell"/>
</dbReference>
<protein>
    <recommendedName>
        <fullName evidence="9">Protein translocase subunit SecE</fullName>
    </recommendedName>
</protein>
<keyword evidence="4 9" id="KW-0812">Transmembrane</keyword>
<name>A0A0G1ML32_9BACT</name>
<dbReference type="InterPro" id="IPR005807">
    <property type="entry name" value="SecE_bac"/>
</dbReference>
<dbReference type="InterPro" id="IPR038379">
    <property type="entry name" value="SecE_sf"/>
</dbReference>
<keyword evidence="8 9" id="KW-0472">Membrane</keyword>
<dbReference type="PANTHER" id="PTHR33910:SF1">
    <property type="entry name" value="PROTEIN TRANSLOCASE SUBUNIT SECE"/>
    <property type="match status" value="1"/>
</dbReference>
<evidence type="ECO:0000256" key="7">
    <source>
        <dbReference type="ARBA" id="ARBA00023010"/>
    </source>
</evidence>
<evidence type="ECO:0000256" key="8">
    <source>
        <dbReference type="ARBA" id="ARBA00023136"/>
    </source>
</evidence>
<evidence type="ECO:0000256" key="2">
    <source>
        <dbReference type="ARBA" id="ARBA00022448"/>
    </source>
</evidence>
<comment type="function">
    <text evidence="9">Essential subunit of the Sec protein translocation channel SecYEG. Clamps together the 2 halves of SecY. May contact the channel plug during translocation.</text>
</comment>
<dbReference type="InterPro" id="IPR001901">
    <property type="entry name" value="Translocase_SecE/Sec61-g"/>
</dbReference>
<dbReference type="Gene3D" id="1.20.5.1030">
    <property type="entry name" value="Preprotein translocase secy subunit"/>
    <property type="match status" value="1"/>
</dbReference>
<dbReference type="GO" id="GO:0009306">
    <property type="term" value="P:protein secretion"/>
    <property type="evidence" value="ECO:0007669"/>
    <property type="project" value="UniProtKB-UniRule"/>
</dbReference>
<keyword evidence="7 9" id="KW-0811">Translocation</keyword>
<comment type="subunit">
    <text evidence="9">Component of the Sec protein translocase complex. Heterotrimer consisting of SecY, SecE and SecG subunits. The heterotrimers can form oligomers, although 1 heterotrimer is thought to be able to translocate proteins. Interacts with the ribosome. Interacts with SecDF, and other proteins may be involved. Interacts with SecA.</text>
</comment>
<dbReference type="GO" id="GO:0065002">
    <property type="term" value="P:intracellular protein transmembrane transport"/>
    <property type="evidence" value="ECO:0007669"/>
    <property type="project" value="UniProtKB-UniRule"/>
</dbReference>
<evidence type="ECO:0000256" key="9">
    <source>
        <dbReference type="HAMAP-Rule" id="MF_00422"/>
    </source>
</evidence>
<evidence type="ECO:0000256" key="1">
    <source>
        <dbReference type="ARBA" id="ARBA00004370"/>
    </source>
</evidence>
<dbReference type="GO" id="GO:0008320">
    <property type="term" value="F:protein transmembrane transporter activity"/>
    <property type="evidence" value="ECO:0007669"/>
    <property type="project" value="UniProtKB-UniRule"/>
</dbReference>
<reference evidence="10 11" key="1">
    <citation type="journal article" date="2015" name="Nature">
        <title>rRNA introns, odd ribosomes, and small enigmatic genomes across a large radiation of phyla.</title>
        <authorList>
            <person name="Brown C.T."/>
            <person name="Hug L.A."/>
            <person name="Thomas B.C."/>
            <person name="Sharon I."/>
            <person name="Castelle C.J."/>
            <person name="Singh A."/>
            <person name="Wilkins M.J."/>
            <person name="Williams K.H."/>
            <person name="Banfield J.F."/>
        </authorList>
    </citation>
    <scope>NUCLEOTIDE SEQUENCE [LARGE SCALE GENOMIC DNA]</scope>
</reference>
<dbReference type="Proteomes" id="UP000034354">
    <property type="component" value="Unassembled WGS sequence"/>
</dbReference>
<dbReference type="PANTHER" id="PTHR33910">
    <property type="entry name" value="PROTEIN TRANSLOCASE SUBUNIT SECE"/>
    <property type="match status" value="1"/>
</dbReference>
<dbReference type="GO" id="GO:0006605">
    <property type="term" value="P:protein targeting"/>
    <property type="evidence" value="ECO:0007669"/>
    <property type="project" value="UniProtKB-UniRule"/>
</dbReference>
<accession>A0A0G1ML32</accession>
<comment type="caution">
    <text evidence="10">The sequence shown here is derived from an EMBL/GenBank/DDBJ whole genome shotgun (WGS) entry which is preliminary data.</text>
</comment>
<keyword evidence="2 9" id="KW-0813">Transport</keyword>
<evidence type="ECO:0000256" key="6">
    <source>
        <dbReference type="ARBA" id="ARBA00022989"/>
    </source>
</evidence>
<dbReference type="STRING" id="1618993.UX09_C0009G0011"/>
<comment type="subcellular location">
    <subcellularLocation>
        <location evidence="9">Cell membrane</location>
        <topology evidence="9">Single-pass membrane protein</topology>
    </subcellularLocation>
    <subcellularLocation>
        <location evidence="1">Membrane</location>
    </subcellularLocation>
</comment>
<dbReference type="NCBIfam" id="TIGR00964">
    <property type="entry name" value="secE_bact"/>
    <property type="match status" value="1"/>
</dbReference>
<sequence>MENTNKHLNPISYLKESKEELKKVTWPSKKDAIRYSTIVVGVTIGLAVFFTVIDWALSLGLDQLVKLSS</sequence>
<gene>
    <name evidence="9" type="primary">secE</name>
    <name evidence="10" type="ORF">UX09_C0009G0011</name>
</gene>
<keyword evidence="5 9" id="KW-0653">Protein transport</keyword>
<feature type="transmembrane region" description="Helical" evidence="9">
    <location>
        <begin position="32"/>
        <end position="57"/>
    </location>
</feature>
<dbReference type="AlphaFoldDB" id="A0A0G1ML32"/>
<dbReference type="Pfam" id="PF00584">
    <property type="entry name" value="SecE"/>
    <property type="match status" value="1"/>
</dbReference>
<dbReference type="EMBL" id="LCKW01000009">
    <property type="protein sequence ID" value="KKU08904.1"/>
    <property type="molecule type" value="Genomic_DNA"/>
</dbReference>
<dbReference type="HAMAP" id="MF_00422">
    <property type="entry name" value="SecE"/>
    <property type="match status" value="1"/>
</dbReference>
<evidence type="ECO:0000313" key="10">
    <source>
        <dbReference type="EMBL" id="KKU08904.1"/>
    </source>
</evidence>
<organism evidence="10 11">
    <name type="scientific">Candidatus Uhrbacteria bacterium GW2011_GWE2_45_35</name>
    <dbReference type="NCBI Taxonomy" id="1618993"/>
    <lineage>
        <taxon>Bacteria</taxon>
        <taxon>Candidatus Uhriibacteriota</taxon>
    </lineage>
</organism>
<comment type="similarity">
    <text evidence="9">Belongs to the SecE/SEC61-gamma family.</text>
</comment>
<dbReference type="GO" id="GO:0043952">
    <property type="term" value="P:protein transport by the Sec complex"/>
    <property type="evidence" value="ECO:0007669"/>
    <property type="project" value="UniProtKB-UniRule"/>
</dbReference>
<evidence type="ECO:0000313" key="11">
    <source>
        <dbReference type="Proteomes" id="UP000034354"/>
    </source>
</evidence>
<evidence type="ECO:0000256" key="5">
    <source>
        <dbReference type="ARBA" id="ARBA00022927"/>
    </source>
</evidence>
<evidence type="ECO:0000256" key="3">
    <source>
        <dbReference type="ARBA" id="ARBA00022475"/>
    </source>
</evidence>
<evidence type="ECO:0000256" key="4">
    <source>
        <dbReference type="ARBA" id="ARBA00022692"/>
    </source>
</evidence>